<proteinExistence type="predicted"/>
<dbReference type="AlphaFoldDB" id="A0A0N4YZU5"/>
<gene>
    <name evidence="1" type="ORF">NBR_LOCUS22768</name>
</gene>
<accession>A0A0N4YZU5</accession>
<reference evidence="3" key="1">
    <citation type="submission" date="2017-02" db="UniProtKB">
        <authorList>
            <consortium name="WormBaseParasite"/>
        </authorList>
    </citation>
    <scope>IDENTIFICATION</scope>
</reference>
<evidence type="ECO:0000313" key="1">
    <source>
        <dbReference type="EMBL" id="VDL87808.1"/>
    </source>
</evidence>
<protein>
    <submittedName>
        <fullName evidence="3">Squalene synthase</fullName>
    </submittedName>
</protein>
<evidence type="ECO:0000313" key="2">
    <source>
        <dbReference type="Proteomes" id="UP000271162"/>
    </source>
</evidence>
<sequence>DEKPAAERAAANTPSFDYDFPLVVGVSRAIQFLCCIVQEKIENIKLVQPHTRACYRTSAKTEYDPENRDFPSALPDSVVPSYYGCGGVPHITDKSLVMHCLALLSLVPLLRHFVDGFF</sequence>
<dbReference type="Proteomes" id="UP000271162">
    <property type="component" value="Unassembled WGS sequence"/>
</dbReference>
<dbReference type="EMBL" id="UYSL01029076">
    <property type="protein sequence ID" value="VDL87808.1"/>
    <property type="molecule type" value="Genomic_DNA"/>
</dbReference>
<name>A0A0N4YZU5_NIPBR</name>
<evidence type="ECO:0000313" key="3">
    <source>
        <dbReference type="WBParaSite" id="NBR_0002276701-mRNA-1"/>
    </source>
</evidence>
<keyword evidence="2" id="KW-1185">Reference proteome</keyword>
<reference evidence="1 2" key="2">
    <citation type="submission" date="2018-11" db="EMBL/GenBank/DDBJ databases">
        <authorList>
            <consortium name="Pathogen Informatics"/>
        </authorList>
    </citation>
    <scope>NUCLEOTIDE SEQUENCE [LARGE SCALE GENOMIC DNA]</scope>
</reference>
<dbReference type="WBParaSite" id="NBR_0002276701-mRNA-1">
    <property type="protein sequence ID" value="NBR_0002276701-mRNA-1"/>
    <property type="gene ID" value="NBR_0002276701"/>
</dbReference>
<organism evidence="3">
    <name type="scientific">Nippostrongylus brasiliensis</name>
    <name type="common">Rat hookworm</name>
    <dbReference type="NCBI Taxonomy" id="27835"/>
    <lineage>
        <taxon>Eukaryota</taxon>
        <taxon>Metazoa</taxon>
        <taxon>Ecdysozoa</taxon>
        <taxon>Nematoda</taxon>
        <taxon>Chromadorea</taxon>
        <taxon>Rhabditida</taxon>
        <taxon>Rhabditina</taxon>
        <taxon>Rhabditomorpha</taxon>
        <taxon>Strongyloidea</taxon>
        <taxon>Heligmosomidae</taxon>
        <taxon>Nippostrongylus</taxon>
    </lineage>
</organism>